<organism evidence="1 2">
    <name type="scientific">Phytophthora nicotianae P1976</name>
    <dbReference type="NCBI Taxonomy" id="1317066"/>
    <lineage>
        <taxon>Eukaryota</taxon>
        <taxon>Sar</taxon>
        <taxon>Stramenopiles</taxon>
        <taxon>Oomycota</taxon>
        <taxon>Peronosporomycetes</taxon>
        <taxon>Peronosporales</taxon>
        <taxon>Peronosporaceae</taxon>
        <taxon>Phytophthora</taxon>
    </lineage>
</organism>
<evidence type="ECO:0000313" key="1">
    <source>
        <dbReference type="EMBL" id="ETO73788.1"/>
    </source>
</evidence>
<dbReference type="AlphaFoldDB" id="A0A081A4H7"/>
<gene>
    <name evidence="1" type="ORF">F444_10295</name>
</gene>
<sequence>MQQLADVDYWYPCTRCLETIDSVAKLNMGGERNVVGLIQITKSDNPKIDSVALDKYAKMFPDDARQGDE</sequence>
<evidence type="ECO:0000313" key="2">
    <source>
        <dbReference type="Proteomes" id="UP000028582"/>
    </source>
</evidence>
<dbReference type="OrthoDB" id="125974at2759"/>
<reference evidence="1 2" key="1">
    <citation type="submission" date="2013-11" db="EMBL/GenBank/DDBJ databases">
        <title>The Genome Sequence of Phytophthora parasitica P1976.</title>
        <authorList>
            <consortium name="The Broad Institute Genomics Platform"/>
            <person name="Russ C."/>
            <person name="Tyler B."/>
            <person name="Panabieres F."/>
            <person name="Shan W."/>
            <person name="Tripathy S."/>
            <person name="Grunwald N."/>
            <person name="Machado M."/>
            <person name="Johnson C.S."/>
            <person name="Walker B."/>
            <person name="Young S."/>
            <person name="Zeng Q."/>
            <person name="Gargeya S."/>
            <person name="Fitzgerald M."/>
            <person name="Haas B."/>
            <person name="Abouelleil A."/>
            <person name="Allen A.W."/>
            <person name="Alvarado L."/>
            <person name="Arachchi H.M."/>
            <person name="Berlin A.M."/>
            <person name="Chapman S.B."/>
            <person name="Gainer-Dewar J."/>
            <person name="Goldberg J."/>
            <person name="Griggs A."/>
            <person name="Gujja S."/>
            <person name="Hansen M."/>
            <person name="Howarth C."/>
            <person name="Imamovic A."/>
            <person name="Ireland A."/>
            <person name="Larimer J."/>
            <person name="McCowan C."/>
            <person name="Murphy C."/>
            <person name="Pearson M."/>
            <person name="Poon T.W."/>
            <person name="Priest M."/>
            <person name="Roberts A."/>
            <person name="Saif S."/>
            <person name="Shea T."/>
            <person name="Sisk P."/>
            <person name="Sykes S."/>
            <person name="Wortman J."/>
            <person name="Nusbaum C."/>
            <person name="Birren B."/>
        </authorList>
    </citation>
    <scope>NUCLEOTIDE SEQUENCE [LARGE SCALE GENOMIC DNA]</scope>
    <source>
        <strain evidence="1 2">P1976</strain>
    </source>
</reference>
<protein>
    <submittedName>
        <fullName evidence="1">Uncharacterized protein</fullName>
    </submittedName>
</protein>
<accession>A0A081A4H7</accession>
<dbReference type="EMBL" id="ANJA01001843">
    <property type="protein sequence ID" value="ETO73788.1"/>
    <property type="molecule type" value="Genomic_DNA"/>
</dbReference>
<proteinExistence type="predicted"/>
<name>A0A081A4H7_PHYNI</name>
<dbReference type="Proteomes" id="UP000028582">
    <property type="component" value="Unassembled WGS sequence"/>
</dbReference>
<comment type="caution">
    <text evidence="1">The sequence shown here is derived from an EMBL/GenBank/DDBJ whole genome shotgun (WGS) entry which is preliminary data.</text>
</comment>